<dbReference type="GO" id="GO:0005524">
    <property type="term" value="F:ATP binding"/>
    <property type="evidence" value="ECO:0007669"/>
    <property type="project" value="UniProtKB-KW"/>
</dbReference>
<dbReference type="Pfam" id="PF00288">
    <property type="entry name" value="GHMP_kinases_N"/>
    <property type="match status" value="1"/>
</dbReference>
<evidence type="ECO:0000313" key="6">
    <source>
        <dbReference type="EMBL" id="SEC02441.1"/>
    </source>
</evidence>
<dbReference type="STRING" id="156980.SAMN04489745_1872"/>
<protein>
    <submittedName>
        <fullName evidence="6">Protein involved in propanediol utilization</fullName>
    </submittedName>
</protein>
<dbReference type="RefSeq" id="WP_066210429.1">
    <property type="nucleotide sequence ID" value="NZ_FNSN01000003.1"/>
</dbReference>
<dbReference type="GO" id="GO:0050515">
    <property type="term" value="F:4-(cytidine 5'-diphospho)-2-C-methyl-D-erythritol kinase activity"/>
    <property type="evidence" value="ECO:0007669"/>
    <property type="project" value="TreeGrafter"/>
</dbReference>
<dbReference type="Proteomes" id="UP000182652">
    <property type="component" value="Unassembled WGS sequence"/>
</dbReference>
<reference evidence="6 7" key="1">
    <citation type="submission" date="2016-10" db="EMBL/GenBank/DDBJ databases">
        <authorList>
            <person name="de Groot N.N."/>
        </authorList>
    </citation>
    <scope>NUCLEOTIDE SEQUENCE [LARGE SCALE GENOMIC DNA]</scope>
    <source>
        <strain evidence="6 7">DSM 10495</strain>
    </source>
</reference>
<organism evidence="6 7">
    <name type="scientific">Arthrobacter woluwensis</name>
    <dbReference type="NCBI Taxonomy" id="156980"/>
    <lineage>
        <taxon>Bacteria</taxon>
        <taxon>Bacillati</taxon>
        <taxon>Actinomycetota</taxon>
        <taxon>Actinomycetes</taxon>
        <taxon>Micrococcales</taxon>
        <taxon>Micrococcaceae</taxon>
        <taxon>Arthrobacter</taxon>
    </lineage>
</organism>
<dbReference type="InterPro" id="IPR014721">
    <property type="entry name" value="Ribsml_uS5_D2-typ_fold_subgr"/>
</dbReference>
<proteinExistence type="predicted"/>
<sequence>MTHDDGHALMRESAHPARQELDVLAIGTCSGSVGELWQGPAWSGSADEVALLTLHGPNQSITYASPAKPGGLEHRDSYDRLRRKAEDVFYGMTGFPRQDVVLRYLSDIPRGKGMASSTADIVSVIRCLFKLHGSPVTDEAMREILRHIERSDPIFHDYQSIYFSGLQRVYRRFESRVGFYAYWAFGGETTATKHFDRGLLLDSYSRHRDAYAASLSRLVAGMDAGSAAAVAAEATESARLAQDYLWSPSVESLLGSYRELGAAGVVRGHTGSVAGLLFEERPAAAEADEVKRMFSRSLMECYEGSVGLC</sequence>
<accession>A0A1H4P4Q3</accession>
<evidence type="ECO:0000256" key="4">
    <source>
        <dbReference type="ARBA" id="ARBA00022840"/>
    </source>
</evidence>
<dbReference type="Gene3D" id="3.30.230.10">
    <property type="match status" value="1"/>
</dbReference>
<name>A0A1H4P4Q3_9MICC</name>
<evidence type="ECO:0000256" key="2">
    <source>
        <dbReference type="ARBA" id="ARBA00022741"/>
    </source>
</evidence>
<evidence type="ECO:0000259" key="5">
    <source>
        <dbReference type="Pfam" id="PF00288"/>
    </source>
</evidence>
<feature type="domain" description="GHMP kinase N-terminal" evidence="5">
    <location>
        <begin position="98"/>
        <end position="150"/>
    </location>
</feature>
<evidence type="ECO:0000256" key="3">
    <source>
        <dbReference type="ARBA" id="ARBA00022777"/>
    </source>
</evidence>
<keyword evidence="4" id="KW-0067">ATP-binding</keyword>
<dbReference type="PANTHER" id="PTHR43527:SF1">
    <property type="entry name" value="L-THREONINE KINASE"/>
    <property type="match status" value="1"/>
</dbReference>
<evidence type="ECO:0000256" key="1">
    <source>
        <dbReference type="ARBA" id="ARBA00022679"/>
    </source>
</evidence>
<keyword evidence="1" id="KW-0808">Transferase</keyword>
<dbReference type="SUPFAM" id="SSF54211">
    <property type="entry name" value="Ribosomal protein S5 domain 2-like"/>
    <property type="match status" value="1"/>
</dbReference>
<dbReference type="InterPro" id="IPR020568">
    <property type="entry name" value="Ribosomal_Su5_D2-typ_SF"/>
</dbReference>
<keyword evidence="7" id="KW-1185">Reference proteome</keyword>
<dbReference type="InterPro" id="IPR006204">
    <property type="entry name" value="GHMP_kinase_N_dom"/>
</dbReference>
<evidence type="ECO:0000313" key="7">
    <source>
        <dbReference type="Proteomes" id="UP000182652"/>
    </source>
</evidence>
<keyword evidence="2" id="KW-0547">Nucleotide-binding</keyword>
<dbReference type="AlphaFoldDB" id="A0A1H4P4Q3"/>
<keyword evidence="3" id="KW-0418">Kinase</keyword>
<dbReference type="PANTHER" id="PTHR43527">
    <property type="entry name" value="4-DIPHOSPHOCYTIDYL-2-C-METHYL-D-ERYTHRITOL KINASE, CHLOROPLASTIC"/>
    <property type="match status" value="1"/>
</dbReference>
<dbReference type="EMBL" id="FNSN01000003">
    <property type="protein sequence ID" value="SEC02441.1"/>
    <property type="molecule type" value="Genomic_DNA"/>
</dbReference>
<gene>
    <name evidence="6" type="ORF">SAMN04489745_1872</name>
</gene>